<protein>
    <recommendedName>
        <fullName evidence="2">NYN domain-containing protein</fullName>
    </recommendedName>
</protein>
<evidence type="ECO:0000256" key="1">
    <source>
        <dbReference type="SAM" id="Coils"/>
    </source>
</evidence>
<evidence type="ECO:0000259" key="2">
    <source>
        <dbReference type="Pfam" id="PF01936"/>
    </source>
</evidence>
<dbReference type="AlphaFoldDB" id="A0A2M6WK54"/>
<organism evidence="3 4">
    <name type="scientific">Candidatus Harrisonbacteria bacterium CG10_big_fil_rev_8_21_14_0_10_38_8</name>
    <dbReference type="NCBI Taxonomy" id="1974582"/>
    <lineage>
        <taxon>Bacteria</taxon>
        <taxon>Candidatus Harrisoniibacteriota</taxon>
    </lineage>
</organism>
<proteinExistence type="predicted"/>
<gene>
    <name evidence="3" type="ORF">COU06_01455</name>
</gene>
<feature type="domain" description="NYN" evidence="2">
    <location>
        <begin position="182"/>
        <end position="263"/>
    </location>
</feature>
<reference evidence="4" key="1">
    <citation type="submission" date="2017-09" db="EMBL/GenBank/DDBJ databases">
        <title>Depth-based differentiation of microbial function through sediment-hosted aquifers and enrichment of novel symbionts in the deep terrestrial subsurface.</title>
        <authorList>
            <person name="Probst A.J."/>
            <person name="Ladd B."/>
            <person name="Jarett J.K."/>
            <person name="Geller-Mcgrath D.E."/>
            <person name="Sieber C.M.K."/>
            <person name="Emerson J.B."/>
            <person name="Anantharaman K."/>
            <person name="Thomas B.C."/>
            <person name="Malmstrom R."/>
            <person name="Stieglmeier M."/>
            <person name="Klingl A."/>
            <person name="Woyke T."/>
            <person name="Ryan C.M."/>
            <person name="Banfield J.F."/>
        </authorList>
    </citation>
    <scope>NUCLEOTIDE SEQUENCE [LARGE SCALE GENOMIC DNA]</scope>
</reference>
<dbReference type="EMBL" id="PFAY01000011">
    <property type="protein sequence ID" value="PIT93134.1"/>
    <property type="molecule type" value="Genomic_DNA"/>
</dbReference>
<dbReference type="Proteomes" id="UP000229112">
    <property type="component" value="Unassembled WGS sequence"/>
</dbReference>
<comment type="caution">
    <text evidence="3">The sequence shown here is derived from an EMBL/GenBank/DDBJ whole genome shotgun (WGS) entry which is preliminary data.</text>
</comment>
<evidence type="ECO:0000313" key="3">
    <source>
        <dbReference type="EMBL" id="PIT93134.1"/>
    </source>
</evidence>
<keyword evidence="1" id="KW-0175">Coiled coil</keyword>
<evidence type="ECO:0000313" key="4">
    <source>
        <dbReference type="Proteomes" id="UP000229112"/>
    </source>
</evidence>
<dbReference type="Pfam" id="PF01936">
    <property type="entry name" value="NYN"/>
    <property type="match status" value="1"/>
</dbReference>
<dbReference type="GO" id="GO:0004540">
    <property type="term" value="F:RNA nuclease activity"/>
    <property type="evidence" value="ECO:0007669"/>
    <property type="project" value="InterPro"/>
</dbReference>
<accession>A0A2M6WK54</accession>
<dbReference type="InterPro" id="IPR021139">
    <property type="entry name" value="NYN"/>
</dbReference>
<sequence>MNKEENKKTIFRLKDRTLVIIDWANVYGWFSNPKSRSYLGWEVDPKKLFKYLSTYPEITDKRLYHGVEIGNKRSEDFGDEIQNIGFTFIKKDVKWVPVYLNEQNHFKRVIKKLFDVLDKVKVTNSEIATKLYELRTKIEKRLADIEPDFDRGDDGEPYVVGITPSYAKKDGAIYNEAYDLIENLDTELKSLNINVDELQASLLEPTKRRKCDFDVEIARDVFNLSNDFDTLMLFSGDGDYAALVEDLISKDKKVILVFAPGHKGKEYEQLQKELVIKGKKYTLFICTVKHLKDQISA</sequence>
<dbReference type="PANTHER" id="PTHR35458:SF8">
    <property type="entry name" value="SLR0650 PROTEIN"/>
    <property type="match status" value="1"/>
</dbReference>
<feature type="coiled-coil region" evidence="1">
    <location>
        <begin position="174"/>
        <end position="201"/>
    </location>
</feature>
<name>A0A2M6WK54_9BACT</name>
<dbReference type="Gene3D" id="3.40.50.1010">
    <property type="entry name" value="5'-nuclease"/>
    <property type="match status" value="1"/>
</dbReference>
<dbReference type="InterPro" id="IPR047140">
    <property type="entry name" value="LabA"/>
</dbReference>
<dbReference type="PANTHER" id="PTHR35458">
    <property type="entry name" value="SLR0755 PROTEIN"/>
    <property type="match status" value="1"/>
</dbReference>